<dbReference type="SUPFAM" id="SSF51695">
    <property type="entry name" value="PLC-like phosphodiesterases"/>
    <property type="match status" value="1"/>
</dbReference>
<sequence length="351" mass="38873">MSRSFRSALIGGAVIAGMALWAIAPRSFSDKQHSCTSCLPDVLYAHRGLHDAGSGLTKKYARHSGPYVELARRMAIKAGYGNARVKGPIAPENSLAAFAAACEAGYGIELDVRRTRDGQIVVAHDRTLLRVAGDPRAIENLTYDELTRIPLFPTAKPGDATAEPLPGSQERPARVSTPAAPPKGYHQHVPLLSEVLKLVDGRVPLIVEYKSVNEFSWDARDEDLMEKGHALLKGYEGPYAVESFHPTAVNWYKEHWPEVYRGQVAHWPSADNDKSIDLKRYAAGLLAFDWRSRPDFIAYDWRGGSMPQVRLARLLGAVPVSWTVRSHEELAQAERDFDHHIFEAFVPDGQS</sequence>
<keyword evidence="4" id="KW-1185">Reference proteome</keyword>
<gene>
    <name evidence="3" type="ORF">G1C94_1060</name>
</gene>
<feature type="domain" description="GP-PDE" evidence="2">
    <location>
        <begin position="78"/>
        <end position="351"/>
    </location>
</feature>
<dbReference type="InterPro" id="IPR030395">
    <property type="entry name" value="GP_PDE_dom"/>
</dbReference>
<evidence type="ECO:0000313" key="3">
    <source>
        <dbReference type="EMBL" id="NMN02438.1"/>
    </source>
</evidence>
<name>A0ABX1T1C0_9BIFI</name>
<accession>A0ABX1T1C0</accession>
<dbReference type="RefSeq" id="WP_216656896.1">
    <property type="nucleotide sequence ID" value="NZ_JAAIIJ010000021.1"/>
</dbReference>
<dbReference type="Proteomes" id="UP000553756">
    <property type="component" value="Unassembled WGS sequence"/>
</dbReference>
<evidence type="ECO:0000259" key="2">
    <source>
        <dbReference type="PROSITE" id="PS51704"/>
    </source>
</evidence>
<evidence type="ECO:0000313" key="4">
    <source>
        <dbReference type="Proteomes" id="UP000553756"/>
    </source>
</evidence>
<dbReference type="PROSITE" id="PS51704">
    <property type="entry name" value="GP_PDE"/>
    <property type="match status" value="1"/>
</dbReference>
<reference evidence="3 4" key="1">
    <citation type="submission" date="2020-02" db="EMBL/GenBank/DDBJ databases">
        <title>Characterization of phylogenetic diversity of novel bifidobacterial species isolated in Czech ZOOs.</title>
        <authorList>
            <person name="Lugli G.A."/>
            <person name="Vera N.B."/>
            <person name="Ventura M."/>
        </authorList>
    </citation>
    <scope>NUCLEOTIDE SEQUENCE [LARGE SCALE GENOMIC DNA]</scope>
    <source>
        <strain evidence="3 4">DSM 109963</strain>
    </source>
</reference>
<dbReference type="PANTHER" id="PTHR46211:SF1">
    <property type="entry name" value="GLYCEROPHOSPHODIESTER PHOSPHODIESTERASE, CYTOPLASMIC"/>
    <property type="match status" value="1"/>
</dbReference>
<organism evidence="3 4">
    <name type="scientific">Bifidobacterium panos</name>
    <dbReference type="NCBI Taxonomy" id="2675321"/>
    <lineage>
        <taxon>Bacteria</taxon>
        <taxon>Bacillati</taxon>
        <taxon>Actinomycetota</taxon>
        <taxon>Actinomycetes</taxon>
        <taxon>Bifidobacteriales</taxon>
        <taxon>Bifidobacteriaceae</taxon>
        <taxon>Bifidobacterium</taxon>
    </lineage>
</organism>
<dbReference type="InterPro" id="IPR017946">
    <property type="entry name" value="PLC-like_Pdiesterase_TIM-brl"/>
</dbReference>
<dbReference type="EMBL" id="JAAIIJ010000021">
    <property type="protein sequence ID" value="NMN02438.1"/>
    <property type="molecule type" value="Genomic_DNA"/>
</dbReference>
<feature type="region of interest" description="Disordered" evidence="1">
    <location>
        <begin position="155"/>
        <end position="183"/>
    </location>
</feature>
<dbReference type="Pfam" id="PF03009">
    <property type="entry name" value="GDPD"/>
    <property type="match status" value="1"/>
</dbReference>
<comment type="caution">
    <text evidence="3">The sequence shown here is derived from an EMBL/GenBank/DDBJ whole genome shotgun (WGS) entry which is preliminary data.</text>
</comment>
<protein>
    <submittedName>
        <fullName evidence="3">Phosphodiesterase</fullName>
    </submittedName>
</protein>
<dbReference type="PANTHER" id="PTHR46211">
    <property type="entry name" value="GLYCEROPHOSPHORYL DIESTER PHOSPHODIESTERASE"/>
    <property type="match status" value="1"/>
</dbReference>
<evidence type="ECO:0000256" key="1">
    <source>
        <dbReference type="SAM" id="MobiDB-lite"/>
    </source>
</evidence>
<dbReference type="Gene3D" id="3.20.20.190">
    <property type="entry name" value="Phosphatidylinositol (PI) phosphodiesterase"/>
    <property type="match status" value="1"/>
</dbReference>
<proteinExistence type="predicted"/>